<dbReference type="PANTHER" id="PTHR19136:SF81">
    <property type="entry name" value="MOLYBDENUM COFACTOR GUANYLYLTRANSFERASE"/>
    <property type="match status" value="1"/>
</dbReference>
<keyword evidence="3" id="KW-0479">Metal-binding</keyword>
<accession>A0A8H5TVW6</accession>
<evidence type="ECO:0000259" key="8">
    <source>
        <dbReference type="Pfam" id="PF12804"/>
    </source>
</evidence>
<evidence type="ECO:0000256" key="1">
    <source>
        <dbReference type="ARBA" id="ARBA00022490"/>
    </source>
</evidence>
<dbReference type="Pfam" id="PF12804">
    <property type="entry name" value="NTP_transf_3"/>
    <property type="match status" value="1"/>
</dbReference>
<keyword evidence="1" id="KW-0963">Cytoplasm</keyword>
<dbReference type="InterPro" id="IPR029044">
    <property type="entry name" value="Nucleotide-diphossugar_trans"/>
</dbReference>
<dbReference type="EMBL" id="JAAGWQ010000035">
    <property type="protein sequence ID" value="KAF5676139.1"/>
    <property type="molecule type" value="Genomic_DNA"/>
</dbReference>
<protein>
    <submittedName>
        <fullName evidence="9">Molybdenum cofactor biosynthesis C</fullName>
    </submittedName>
</protein>
<dbReference type="GO" id="GO:0046872">
    <property type="term" value="F:metal ion binding"/>
    <property type="evidence" value="ECO:0007669"/>
    <property type="project" value="UniProtKB-KW"/>
</dbReference>
<dbReference type="AlphaFoldDB" id="A0A8H5TVW6"/>
<name>A0A8H5TVW6_FUSHE</name>
<keyword evidence="10" id="KW-1185">Reference proteome</keyword>
<proteinExistence type="predicted"/>
<evidence type="ECO:0000256" key="5">
    <source>
        <dbReference type="ARBA" id="ARBA00022842"/>
    </source>
</evidence>
<evidence type="ECO:0000256" key="2">
    <source>
        <dbReference type="ARBA" id="ARBA00022679"/>
    </source>
</evidence>
<dbReference type="InterPro" id="IPR025877">
    <property type="entry name" value="MobA-like_NTP_Trfase"/>
</dbReference>
<sequence>MGSSKHLLMMPDGRPLYQRQVEILREACPEAKIIHISLAQDSEVDGYLEDIKTAPHNINDDENNIAAIFDTETNQEEESKGPAAGLLAAFEHDPGATWLVVACDYPFITAAALQQLQSLYKPPVTCFRNIDGFCEPLLGIWSPEAISRLKSNCQQGMLSPSKVVHEMNGSMYTPPQESDDLLRNVNTKGEWENALKRLMVK</sequence>
<keyword evidence="2" id="KW-0808">Transferase</keyword>
<evidence type="ECO:0000313" key="9">
    <source>
        <dbReference type="EMBL" id="KAF5676139.1"/>
    </source>
</evidence>
<evidence type="ECO:0000256" key="3">
    <source>
        <dbReference type="ARBA" id="ARBA00022723"/>
    </source>
</evidence>
<comment type="caution">
    <text evidence="9">The sequence shown here is derived from an EMBL/GenBank/DDBJ whole genome shotgun (WGS) entry which is preliminary data.</text>
</comment>
<keyword evidence="5" id="KW-0460">Magnesium</keyword>
<dbReference type="GO" id="GO:0016779">
    <property type="term" value="F:nucleotidyltransferase activity"/>
    <property type="evidence" value="ECO:0007669"/>
    <property type="project" value="TreeGrafter"/>
</dbReference>
<dbReference type="InterPro" id="IPR013482">
    <property type="entry name" value="Molybde_CF_guanTrfase"/>
</dbReference>
<evidence type="ECO:0000256" key="6">
    <source>
        <dbReference type="ARBA" id="ARBA00023134"/>
    </source>
</evidence>
<keyword evidence="4" id="KW-0547">Nucleotide-binding</keyword>
<dbReference type="PANTHER" id="PTHR19136">
    <property type="entry name" value="MOLYBDENUM COFACTOR GUANYLYLTRANSFERASE"/>
    <property type="match status" value="1"/>
</dbReference>
<dbReference type="OrthoDB" id="20872at2759"/>
<keyword evidence="7" id="KW-0501">Molybdenum cofactor biosynthesis</keyword>
<dbReference type="SUPFAM" id="SSF53448">
    <property type="entry name" value="Nucleotide-diphospho-sugar transferases"/>
    <property type="match status" value="1"/>
</dbReference>
<gene>
    <name evidence="9" type="ORF">FHETE_2266</name>
</gene>
<dbReference type="GO" id="GO:0006777">
    <property type="term" value="P:Mo-molybdopterin cofactor biosynthetic process"/>
    <property type="evidence" value="ECO:0007669"/>
    <property type="project" value="UniProtKB-KW"/>
</dbReference>
<reference evidence="9 10" key="1">
    <citation type="submission" date="2020-05" db="EMBL/GenBank/DDBJ databases">
        <title>Identification and distribution of gene clusters putatively required for synthesis of sphingolipid metabolism inhibitors in phylogenetically diverse species of the filamentous fungus Fusarium.</title>
        <authorList>
            <person name="Kim H.-S."/>
            <person name="Busman M."/>
            <person name="Brown D.W."/>
            <person name="Divon H."/>
            <person name="Uhlig S."/>
            <person name="Proctor R.H."/>
        </authorList>
    </citation>
    <scope>NUCLEOTIDE SEQUENCE [LARGE SCALE GENOMIC DNA]</scope>
    <source>
        <strain evidence="9 10">NRRL 20693</strain>
    </source>
</reference>
<dbReference type="Proteomes" id="UP000567885">
    <property type="component" value="Unassembled WGS sequence"/>
</dbReference>
<dbReference type="CDD" id="cd02503">
    <property type="entry name" value="MobA"/>
    <property type="match status" value="1"/>
</dbReference>
<organism evidence="9 10">
    <name type="scientific">Fusarium heterosporum</name>
    <dbReference type="NCBI Taxonomy" id="42747"/>
    <lineage>
        <taxon>Eukaryota</taxon>
        <taxon>Fungi</taxon>
        <taxon>Dikarya</taxon>
        <taxon>Ascomycota</taxon>
        <taxon>Pezizomycotina</taxon>
        <taxon>Sordariomycetes</taxon>
        <taxon>Hypocreomycetidae</taxon>
        <taxon>Hypocreales</taxon>
        <taxon>Nectriaceae</taxon>
        <taxon>Fusarium</taxon>
        <taxon>Fusarium heterosporum species complex</taxon>
    </lineage>
</organism>
<evidence type="ECO:0000256" key="7">
    <source>
        <dbReference type="ARBA" id="ARBA00023150"/>
    </source>
</evidence>
<evidence type="ECO:0000256" key="4">
    <source>
        <dbReference type="ARBA" id="ARBA00022741"/>
    </source>
</evidence>
<dbReference type="Gene3D" id="3.90.550.10">
    <property type="entry name" value="Spore Coat Polysaccharide Biosynthesis Protein SpsA, Chain A"/>
    <property type="match status" value="1"/>
</dbReference>
<keyword evidence="6" id="KW-0342">GTP-binding</keyword>
<feature type="domain" description="MobA-like NTP transferase" evidence="8">
    <location>
        <begin position="1"/>
        <end position="154"/>
    </location>
</feature>
<dbReference type="GO" id="GO:0005525">
    <property type="term" value="F:GTP binding"/>
    <property type="evidence" value="ECO:0007669"/>
    <property type="project" value="UniProtKB-KW"/>
</dbReference>
<evidence type="ECO:0000313" key="10">
    <source>
        <dbReference type="Proteomes" id="UP000567885"/>
    </source>
</evidence>